<accession>A0A7W3U3E3</accession>
<dbReference type="SMART" id="SM00228">
    <property type="entry name" value="PDZ"/>
    <property type="match status" value="2"/>
</dbReference>
<evidence type="ECO:0000256" key="4">
    <source>
        <dbReference type="SAM" id="SignalP"/>
    </source>
</evidence>
<feature type="chain" id="PRO_5030539739" evidence="4">
    <location>
        <begin position="23"/>
        <end position="407"/>
    </location>
</feature>
<dbReference type="GO" id="GO:0004222">
    <property type="term" value="F:metalloendopeptidase activity"/>
    <property type="evidence" value="ECO:0007669"/>
    <property type="project" value="InterPro"/>
</dbReference>
<dbReference type="GO" id="GO:0016020">
    <property type="term" value="C:membrane"/>
    <property type="evidence" value="ECO:0007669"/>
    <property type="project" value="InterPro"/>
</dbReference>
<dbReference type="InterPro" id="IPR004387">
    <property type="entry name" value="Pept_M50_Zn"/>
</dbReference>
<dbReference type="Pfam" id="PF17820">
    <property type="entry name" value="PDZ_6"/>
    <property type="match status" value="1"/>
</dbReference>
<dbReference type="PANTHER" id="PTHR42837:SF2">
    <property type="entry name" value="MEMBRANE METALLOPROTEASE ARASP2, CHLOROPLASTIC-RELATED"/>
    <property type="match status" value="1"/>
</dbReference>
<feature type="compositionally biased region" description="Pro residues" evidence="3">
    <location>
        <begin position="355"/>
        <end position="401"/>
    </location>
</feature>
<evidence type="ECO:0000313" key="7">
    <source>
        <dbReference type="Proteomes" id="UP000552587"/>
    </source>
</evidence>
<feature type="region of interest" description="Disordered" evidence="3">
    <location>
        <begin position="350"/>
        <end position="407"/>
    </location>
</feature>
<dbReference type="GO" id="GO:0006508">
    <property type="term" value="P:proteolysis"/>
    <property type="evidence" value="ECO:0007669"/>
    <property type="project" value="InterPro"/>
</dbReference>
<dbReference type="InterPro" id="IPR041489">
    <property type="entry name" value="PDZ_6"/>
</dbReference>
<comment type="caution">
    <text evidence="6">The sequence shown here is derived from an EMBL/GenBank/DDBJ whole genome shotgun (WGS) entry which is preliminary data.</text>
</comment>
<evidence type="ECO:0000313" key="6">
    <source>
        <dbReference type="EMBL" id="MBB1088223.1"/>
    </source>
</evidence>
<proteinExistence type="predicted"/>
<dbReference type="PROSITE" id="PS50106">
    <property type="entry name" value="PDZ"/>
    <property type="match status" value="1"/>
</dbReference>
<dbReference type="Proteomes" id="UP000552587">
    <property type="component" value="Unassembled WGS sequence"/>
</dbReference>
<dbReference type="InterPro" id="IPR036034">
    <property type="entry name" value="PDZ_sf"/>
</dbReference>
<dbReference type="AlphaFoldDB" id="A0A7W3U3E3"/>
<name>A0A7W3U3E3_9GAMM</name>
<dbReference type="Pfam" id="PF13180">
    <property type="entry name" value="PDZ_2"/>
    <property type="match status" value="1"/>
</dbReference>
<dbReference type="PANTHER" id="PTHR42837">
    <property type="entry name" value="REGULATOR OF SIGMA-E PROTEASE RSEP"/>
    <property type="match status" value="1"/>
</dbReference>
<comment type="cofactor">
    <cofactor evidence="1">
        <name>Zn(2+)</name>
        <dbReference type="ChEBI" id="CHEBI:29105"/>
    </cofactor>
</comment>
<keyword evidence="4" id="KW-0732">Signal</keyword>
<feature type="signal peptide" evidence="4">
    <location>
        <begin position="1"/>
        <end position="22"/>
    </location>
</feature>
<sequence length="407" mass="42378">MKRISRPVLGLACAMAMATGIAQPQSTGNADEAAARSELEAARAELEAAARRVAELSRSAGEAAEPPIVISRRQTRRPVLGVVLTADEAGGVGIAAVTPGSGASKAGLQTGDRLLSIDGESIDASHADQRLAQARTLLADLSTGTPVALEYQRGGATRRARAVPQLNEHVMVMYGTDGERVIPRGNVRWAEAGDGTFSIEADEVEVELGESPRIERDVIVRRIDGNSPASAPHVRHQVIELSRADCASGACTAPLVMEAFRWNGLNLATVDTSLGRYFGTDTGVLVVSTGPELDGLQGGDVIRTVDGKAVTTPREVMEALRGKASGSKVEVDYLRDRRSARLSLTVPEPMLINLPRPPAPPAPPPAPDAPARPVPPAPPAPPPAPDGPSRPALPAPPPAPAPALAFV</sequence>
<dbReference type="InterPro" id="IPR001478">
    <property type="entry name" value="PDZ"/>
</dbReference>
<reference evidence="6 7" key="1">
    <citation type="submission" date="2020-07" db="EMBL/GenBank/DDBJ databases">
        <authorList>
            <person name="Xu S."/>
            <person name="Li A."/>
        </authorList>
    </citation>
    <scope>NUCLEOTIDE SEQUENCE [LARGE SCALE GENOMIC DNA]</scope>
    <source>
        <strain evidence="6 7">SG-8</strain>
    </source>
</reference>
<dbReference type="SUPFAM" id="SSF50156">
    <property type="entry name" value="PDZ domain-like"/>
    <property type="match status" value="2"/>
</dbReference>
<dbReference type="Gene3D" id="2.30.42.10">
    <property type="match status" value="2"/>
</dbReference>
<feature type="domain" description="PDZ" evidence="5">
    <location>
        <begin position="67"/>
        <end position="122"/>
    </location>
</feature>
<gene>
    <name evidence="6" type="ORF">H4F99_06925</name>
</gene>
<dbReference type="RefSeq" id="WP_182668995.1">
    <property type="nucleotide sequence ID" value="NZ_JACHTE010000004.1"/>
</dbReference>
<evidence type="ECO:0000256" key="2">
    <source>
        <dbReference type="SAM" id="Coils"/>
    </source>
</evidence>
<evidence type="ECO:0000256" key="1">
    <source>
        <dbReference type="ARBA" id="ARBA00001947"/>
    </source>
</evidence>
<keyword evidence="7" id="KW-1185">Reference proteome</keyword>
<feature type="coiled-coil region" evidence="2">
    <location>
        <begin position="29"/>
        <end position="59"/>
    </location>
</feature>
<dbReference type="EMBL" id="JACHTE010000004">
    <property type="protein sequence ID" value="MBB1088223.1"/>
    <property type="molecule type" value="Genomic_DNA"/>
</dbReference>
<organism evidence="6 7">
    <name type="scientific">Marilutibacter penaei</name>
    <dbReference type="NCBI Taxonomy" id="2759900"/>
    <lineage>
        <taxon>Bacteria</taxon>
        <taxon>Pseudomonadati</taxon>
        <taxon>Pseudomonadota</taxon>
        <taxon>Gammaproteobacteria</taxon>
        <taxon>Lysobacterales</taxon>
        <taxon>Lysobacteraceae</taxon>
        <taxon>Marilutibacter</taxon>
    </lineage>
</organism>
<keyword evidence="2" id="KW-0175">Coiled coil</keyword>
<protein>
    <submittedName>
        <fullName evidence="6">PDZ domain-containing protein</fullName>
    </submittedName>
</protein>
<evidence type="ECO:0000259" key="5">
    <source>
        <dbReference type="PROSITE" id="PS50106"/>
    </source>
</evidence>
<evidence type="ECO:0000256" key="3">
    <source>
        <dbReference type="SAM" id="MobiDB-lite"/>
    </source>
</evidence>